<evidence type="ECO:0000256" key="3">
    <source>
        <dbReference type="ARBA" id="ARBA00022840"/>
    </source>
</evidence>
<keyword evidence="3" id="KW-0067">ATP-binding</keyword>
<evidence type="ECO:0000313" key="11">
    <source>
        <dbReference type="EMBL" id="SDO54006.1"/>
    </source>
</evidence>
<dbReference type="RefSeq" id="WP_092219385.1">
    <property type="nucleotide sequence ID" value="NZ_FNJI01000003.1"/>
</dbReference>
<dbReference type="EMBL" id="FNJI01000003">
    <property type="protein sequence ID" value="SDO54006.1"/>
    <property type="molecule type" value="Genomic_DNA"/>
</dbReference>
<keyword evidence="7" id="KW-0175">Coiled coil</keyword>
<dbReference type="InterPro" id="IPR025662">
    <property type="entry name" value="Sigma_54_int_dom_ATP-bd_1"/>
</dbReference>
<dbReference type="InterPro" id="IPR001610">
    <property type="entry name" value="PAC"/>
</dbReference>
<evidence type="ECO:0000256" key="5">
    <source>
        <dbReference type="ARBA" id="ARBA00023163"/>
    </source>
</evidence>
<keyword evidence="1" id="KW-0547">Nucleotide-binding</keyword>
<evidence type="ECO:0000259" key="8">
    <source>
        <dbReference type="PROSITE" id="PS50045"/>
    </source>
</evidence>
<protein>
    <recommendedName>
        <fullName evidence="6">HTH-type transcriptional regulatory protein TyrR</fullName>
    </recommendedName>
</protein>
<dbReference type="PROSITE" id="PS00688">
    <property type="entry name" value="SIGMA54_INTERACT_3"/>
    <property type="match status" value="1"/>
</dbReference>
<dbReference type="NCBIfam" id="TIGR00229">
    <property type="entry name" value="sensory_box"/>
    <property type="match status" value="2"/>
</dbReference>
<dbReference type="InterPro" id="IPR000014">
    <property type="entry name" value="PAS"/>
</dbReference>
<accession>A0A1H0KDU6</accession>
<dbReference type="InterPro" id="IPR002078">
    <property type="entry name" value="Sigma_54_int"/>
</dbReference>
<reference evidence="11 12" key="1">
    <citation type="submission" date="2016-10" db="EMBL/GenBank/DDBJ databases">
        <authorList>
            <person name="de Groot N.N."/>
        </authorList>
    </citation>
    <scope>NUCLEOTIDE SEQUENCE [LARGE SCALE GENOMIC DNA]</scope>
    <source>
        <strain evidence="11 12">DSM 12130</strain>
    </source>
</reference>
<evidence type="ECO:0000313" key="12">
    <source>
        <dbReference type="Proteomes" id="UP000199073"/>
    </source>
</evidence>
<evidence type="ECO:0000256" key="1">
    <source>
        <dbReference type="ARBA" id="ARBA00022741"/>
    </source>
</evidence>
<evidence type="ECO:0000259" key="9">
    <source>
        <dbReference type="PROSITE" id="PS50112"/>
    </source>
</evidence>
<dbReference type="InterPro" id="IPR035965">
    <property type="entry name" value="PAS-like_dom_sf"/>
</dbReference>
<dbReference type="GO" id="GO:0003677">
    <property type="term" value="F:DNA binding"/>
    <property type="evidence" value="ECO:0007669"/>
    <property type="project" value="UniProtKB-KW"/>
</dbReference>
<dbReference type="SMART" id="SM00091">
    <property type="entry name" value="PAS"/>
    <property type="match status" value="2"/>
</dbReference>
<dbReference type="SMART" id="SM00382">
    <property type="entry name" value="AAA"/>
    <property type="match status" value="1"/>
</dbReference>
<dbReference type="Gene3D" id="1.10.10.60">
    <property type="entry name" value="Homeodomain-like"/>
    <property type="match status" value="1"/>
</dbReference>
<dbReference type="FunFam" id="3.40.50.300:FF:000006">
    <property type="entry name" value="DNA-binding transcriptional regulator NtrC"/>
    <property type="match status" value="1"/>
</dbReference>
<sequence length="647" mass="72815">MSDVISNDKRMEQLEKCLQENSSLQRQNEQLKAALQQVPIGVMISSGSDNSVLMMNQEMERMIGISRELIIGRHFAREFHGRGGKISYTGENGILSDSFARHSLSSNHLIVKDCELLIHRPDGEEIVVSMSSSPILGANQEIMAIISILSDVTERKKQENFYKNAKERLEVEVQRKTRDLKDMNSQLETIFNNSSESLWVCDGQGVVISVNKASEKLHGLPEEDAIGRYVGDLVDEGFIDQSVTGKVLKTGEQTTIIQKVNRTGKQLLVTGTPVFDDDGKITMVIINERDLTRLNELQRELQQAKEETDRFKVELSELHLQDLAKEEIIAYSRQMQDILLVCRKLANMAISNILILGESGTGKSMLAKYLHTSSSKRKGPFVKINCAALPESLLEAELFGYEKGAFTGARDQGKIGLFELANDGTIFLDEIGELPISLQAKLLHCLEEKEIMHLGGLEPISINCTVIAATNVDLAGRVRERKFRKDLFFRLNTFPITIPPLRERSEDILELSLYFLNKYNEKYNANRQLTSEELDKIQAYPFPGNVRELKNILKKMIVLADNSLLSAVSEGEAVYAATDKRVKTPGPVVEQSLKKSLAEYEKSILEHALNTYTTTRTLAKHLEISQSQVVRKLSEHDLSHRLKRNRG</sequence>
<evidence type="ECO:0000259" key="10">
    <source>
        <dbReference type="PROSITE" id="PS50113"/>
    </source>
</evidence>
<dbReference type="InterPro" id="IPR009057">
    <property type="entry name" value="Homeodomain-like_sf"/>
</dbReference>
<dbReference type="GO" id="GO:0005524">
    <property type="term" value="F:ATP binding"/>
    <property type="evidence" value="ECO:0007669"/>
    <property type="project" value="UniProtKB-KW"/>
</dbReference>
<dbReference type="Gene3D" id="3.30.450.20">
    <property type="entry name" value="PAS domain"/>
    <property type="match status" value="2"/>
</dbReference>
<dbReference type="Pfam" id="PF18024">
    <property type="entry name" value="HTH_50"/>
    <property type="match status" value="1"/>
</dbReference>
<dbReference type="InterPro" id="IPR027417">
    <property type="entry name" value="P-loop_NTPase"/>
</dbReference>
<dbReference type="InterPro" id="IPR025944">
    <property type="entry name" value="Sigma_54_int_dom_CS"/>
</dbReference>
<gene>
    <name evidence="11" type="ORF">SAMN05660330_00461</name>
</gene>
<feature type="domain" description="PAS" evidence="9">
    <location>
        <begin position="27"/>
        <end position="79"/>
    </location>
</feature>
<feature type="domain" description="PAS" evidence="9">
    <location>
        <begin position="183"/>
        <end position="236"/>
    </location>
</feature>
<keyword evidence="4" id="KW-0805">Transcription regulation</keyword>
<dbReference type="Pfam" id="PF25601">
    <property type="entry name" value="AAA_lid_14"/>
    <property type="match status" value="1"/>
</dbReference>
<dbReference type="GO" id="GO:0006355">
    <property type="term" value="P:regulation of DNA-templated transcription"/>
    <property type="evidence" value="ECO:0007669"/>
    <property type="project" value="InterPro"/>
</dbReference>
<dbReference type="PROSITE" id="PS50045">
    <property type="entry name" value="SIGMA54_INTERACT_4"/>
    <property type="match status" value="1"/>
</dbReference>
<dbReference type="CDD" id="cd00009">
    <property type="entry name" value="AAA"/>
    <property type="match status" value="1"/>
</dbReference>
<dbReference type="InterPro" id="IPR000700">
    <property type="entry name" value="PAS-assoc_C"/>
</dbReference>
<dbReference type="SMART" id="SM00086">
    <property type="entry name" value="PAC"/>
    <property type="match status" value="2"/>
</dbReference>
<keyword evidence="2" id="KW-0058">Aromatic hydrocarbons catabolism</keyword>
<evidence type="ECO:0000256" key="6">
    <source>
        <dbReference type="ARBA" id="ARBA00029500"/>
    </source>
</evidence>
<name>A0A1H0KDU6_9BACT</name>
<feature type="domain" description="Sigma-54 factor interaction" evidence="8">
    <location>
        <begin position="328"/>
        <end position="558"/>
    </location>
</feature>
<feature type="coiled-coil region" evidence="7">
    <location>
        <begin position="7"/>
        <end position="34"/>
    </location>
</feature>
<dbReference type="STRING" id="91360.SAMN05660330_00461"/>
<dbReference type="PANTHER" id="PTHR32071">
    <property type="entry name" value="TRANSCRIPTIONAL REGULATORY PROTEIN"/>
    <property type="match status" value="1"/>
</dbReference>
<dbReference type="PROSITE" id="PS00675">
    <property type="entry name" value="SIGMA54_INTERACT_1"/>
    <property type="match status" value="1"/>
</dbReference>
<dbReference type="PROSITE" id="PS50113">
    <property type="entry name" value="PAC"/>
    <property type="match status" value="2"/>
</dbReference>
<dbReference type="AlphaFoldDB" id="A0A1H0KDU6"/>
<dbReference type="SUPFAM" id="SSF46689">
    <property type="entry name" value="Homeodomain-like"/>
    <property type="match status" value="1"/>
</dbReference>
<dbReference type="PANTHER" id="PTHR32071:SF57">
    <property type="entry name" value="C4-DICARBOXYLATE TRANSPORT TRANSCRIPTIONAL REGULATORY PROTEIN DCTD"/>
    <property type="match status" value="1"/>
</dbReference>
<dbReference type="SUPFAM" id="SSF55785">
    <property type="entry name" value="PYP-like sensor domain (PAS domain)"/>
    <property type="match status" value="2"/>
</dbReference>
<feature type="domain" description="PAC" evidence="10">
    <location>
        <begin position="253"/>
        <end position="303"/>
    </location>
</feature>
<dbReference type="InterPro" id="IPR003593">
    <property type="entry name" value="AAA+_ATPase"/>
</dbReference>
<keyword evidence="12" id="KW-1185">Reference proteome</keyword>
<evidence type="ECO:0000256" key="4">
    <source>
        <dbReference type="ARBA" id="ARBA00023015"/>
    </source>
</evidence>
<evidence type="ECO:0000256" key="7">
    <source>
        <dbReference type="SAM" id="Coils"/>
    </source>
</evidence>
<dbReference type="CDD" id="cd00130">
    <property type="entry name" value="PAS"/>
    <property type="match status" value="2"/>
</dbReference>
<keyword evidence="5" id="KW-0804">Transcription</keyword>
<dbReference type="Gene3D" id="3.40.50.300">
    <property type="entry name" value="P-loop containing nucleotide triphosphate hydrolases"/>
    <property type="match status" value="1"/>
</dbReference>
<dbReference type="OrthoDB" id="9763792at2"/>
<dbReference type="InterPro" id="IPR030828">
    <property type="entry name" value="HTH_TyrR"/>
</dbReference>
<dbReference type="Gene3D" id="1.10.8.60">
    <property type="match status" value="1"/>
</dbReference>
<dbReference type="Pfam" id="PF00158">
    <property type="entry name" value="Sigma54_activat"/>
    <property type="match status" value="1"/>
</dbReference>
<proteinExistence type="predicted"/>
<dbReference type="PROSITE" id="PS50112">
    <property type="entry name" value="PAS"/>
    <property type="match status" value="2"/>
</dbReference>
<dbReference type="Pfam" id="PF13426">
    <property type="entry name" value="PAS_9"/>
    <property type="match status" value="2"/>
</dbReference>
<organism evidence="11 12">
    <name type="scientific">Desulforhopalus singaporensis</name>
    <dbReference type="NCBI Taxonomy" id="91360"/>
    <lineage>
        <taxon>Bacteria</taxon>
        <taxon>Pseudomonadati</taxon>
        <taxon>Thermodesulfobacteriota</taxon>
        <taxon>Desulfobulbia</taxon>
        <taxon>Desulfobulbales</taxon>
        <taxon>Desulfocapsaceae</taxon>
        <taxon>Desulforhopalus</taxon>
    </lineage>
</organism>
<feature type="domain" description="PAC" evidence="10">
    <location>
        <begin position="112"/>
        <end position="164"/>
    </location>
</feature>
<feature type="coiled-coil region" evidence="7">
    <location>
        <begin position="287"/>
        <end position="321"/>
    </location>
</feature>
<dbReference type="Proteomes" id="UP000199073">
    <property type="component" value="Unassembled WGS sequence"/>
</dbReference>
<dbReference type="InterPro" id="IPR058031">
    <property type="entry name" value="AAA_lid_NorR"/>
</dbReference>
<evidence type="ECO:0000256" key="2">
    <source>
        <dbReference type="ARBA" id="ARBA00022797"/>
    </source>
</evidence>
<dbReference type="SUPFAM" id="SSF52540">
    <property type="entry name" value="P-loop containing nucleoside triphosphate hydrolases"/>
    <property type="match status" value="1"/>
</dbReference>